<evidence type="ECO:0000313" key="2">
    <source>
        <dbReference type="Proteomes" id="UP000287651"/>
    </source>
</evidence>
<dbReference type="Proteomes" id="UP000287651">
    <property type="component" value="Unassembled WGS sequence"/>
</dbReference>
<proteinExistence type="predicted"/>
<name>A0A426YIQ5_ENSVE</name>
<comment type="caution">
    <text evidence="1">The sequence shown here is derived from an EMBL/GenBank/DDBJ whole genome shotgun (WGS) entry which is preliminary data.</text>
</comment>
<accession>A0A426YIQ5</accession>
<organism evidence="1 2">
    <name type="scientific">Ensete ventricosum</name>
    <name type="common">Abyssinian banana</name>
    <name type="synonym">Musa ensete</name>
    <dbReference type="NCBI Taxonomy" id="4639"/>
    <lineage>
        <taxon>Eukaryota</taxon>
        <taxon>Viridiplantae</taxon>
        <taxon>Streptophyta</taxon>
        <taxon>Embryophyta</taxon>
        <taxon>Tracheophyta</taxon>
        <taxon>Spermatophyta</taxon>
        <taxon>Magnoliopsida</taxon>
        <taxon>Liliopsida</taxon>
        <taxon>Zingiberales</taxon>
        <taxon>Musaceae</taxon>
        <taxon>Ensete</taxon>
    </lineage>
</organism>
<dbReference type="AlphaFoldDB" id="A0A426YIQ5"/>
<sequence>MGSTNNSKDVEVVFSTLRVEHFNPIVLEIGLEENPDLVEELRAKAHMRTLHYRKAAAQLYNRKVRPRPISDGDLILRKVEVSDPEHSRNKLAPRWERPYRII</sequence>
<gene>
    <name evidence="1" type="ORF">B296_00030479</name>
</gene>
<reference evidence="1 2" key="1">
    <citation type="journal article" date="2014" name="Agronomy (Basel)">
        <title>A Draft Genome Sequence for Ensete ventricosum, the Drought-Tolerant Tree Against Hunger.</title>
        <authorList>
            <person name="Harrison J."/>
            <person name="Moore K.A."/>
            <person name="Paszkiewicz K."/>
            <person name="Jones T."/>
            <person name="Grant M."/>
            <person name="Ambacheew D."/>
            <person name="Muzemil S."/>
            <person name="Studholme D.J."/>
        </authorList>
    </citation>
    <scope>NUCLEOTIDE SEQUENCE [LARGE SCALE GENOMIC DNA]</scope>
</reference>
<protein>
    <submittedName>
        <fullName evidence="1">Uncharacterized protein</fullName>
    </submittedName>
</protein>
<dbReference type="EMBL" id="AMZH03012166">
    <property type="protein sequence ID" value="RRT51550.1"/>
    <property type="molecule type" value="Genomic_DNA"/>
</dbReference>
<evidence type="ECO:0000313" key="1">
    <source>
        <dbReference type="EMBL" id="RRT51550.1"/>
    </source>
</evidence>